<evidence type="ECO:0000256" key="4">
    <source>
        <dbReference type="ARBA" id="ARBA00023235"/>
    </source>
</evidence>
<dbReference type="GO" id="GO:0000455">
    <property type="term" value="P:enzyme-directed rRNA pseudouridine synthesis"/>
    <property type="evidence" value="ECO:0007669"/>
    <property type="project" value="UniProtKB-ARBA"/>
</dbReference>
<dbReference type="FunFam" id="3.10.290.10:FF:000003">
    <property type="entry name" value="Pseudouridine synthase"/>
    <property type="match status" value="1"/>
</dbReference>
<proteinExistence type="inferred from homology"/>
<dbReference type="PROSITE" id="PS01149">
    <property type="entry name" value="PSI_RSU"/>
    <property type="match status" value="1"/>
</dbReference>
<dbReference type="NCBIfam" id="NF007976">
    <property type="entry name" value="PRK10700.1"/>
    <property type="match status" value="1"/>
</dbReference>
<sequence length="272" mass="30750">MSVNRLKHQKPRRTHRSSPALKNLSAAPAVEPDRLQKLLARNGLGSRREIEAMIAAGRVSINNATAKLGDRAGFGDKIRIDGRIIRLRMSALLPRIIIYHKPEGEIVSARDPQGRPSVFDKLPHIQSSKWVAIGRLDFNTSGLLIFTTDGALANRLMHPRYQMEREYAVRIVGELSPEQITRLTTGIELEDGSAKFDQLLDEGGLGTNHWYRIILKEGRNREVRRMFEALGITVSRLMRVRFGPVNLPPRLKRGMWLELVDTEVERLLALVS</sequence>
<evidence type="ECO:0000256" key="9">
    <source>
        <dbReference type="SAM" id="MobiDB-lite"/>
    </source>
</evidence>
<evidence type="ECO:0000313" key="12">
    <source>
        <dbReference type="Proteomes" id="UP000183926"/>
    </source>
</evidence>
<dbReference type="InterPro" id="IPR018496">
    <property type="entry name" value="PsdUridine_synth_RsuA/RluB_CS"/>
</dbReference>
<evidence type="ECO:0000256" key="1">
    <source>
        <dbReference type="ARBA" id="ARBA00008348"/>
    </source>
</evidence>
<evidence type="ECO:0000256" key="5">
    <source>
        <dbReference type="ARBA" id="ARBA00036944"/>
    </source>
</evidence>
<dbReference type="InterPro" id="IPR006145">
    <property type="entry name" value="PsdUridine_synth_RsuA/RluA"/>
</dbReference>
<dbReference type="InterPro" id="IPR050343">
    <property type="entry name" value="RsuA_PseudoU_synthase"/>
</dbReference>
<dbReference type="InterPro" id="IPR020094">
    <property type="entry name" value="TruA/RsuA/RluB/E/F_N"/>
</dbReference>
<dbReference type="InterPro" id="IPR036986">
    <property type="entry name" value="S4_RNA-bd_sf"/>
</dbReference>
<dbReference type="OrthoDB" id="9807213at2"/>
<dbReference type="GO" id="GO:0005829">
    <property type="term" value="C:cytosol"/>
    <property type="evidence" value="ECO:0007669"/>
    <property type="project" value="UniProtKB-ARBA"/>
</dbReference>
<keyword evidence="2" id="KW-0698">rRNA processing</keyword>
<comment type="similarity">
    <text evidence="1 8">Belongs to the pseudouridine synthase RsuA family.</text>
</comment>
<dbReference type="FunFam" id="3.30.70.1560:FF:000001">
    <property type="entry name" value="Pseudouridine synthase"/>
    <property type="match status" value="1"/>
</dbReference>
<evidence type="ECO:0000256" key="2">
    <source>
        <dbReference type="ARBA" id="ARBA00022552"/>
    </source>
</evidence>
<dbReference type="CDD" id="cd00165">
    <property type="entry name" value="S4"/>
    <property type="match status" value="1"/>
</dbReference>
<dbReference type="EC" id="5.4.99.-" evidence="8"/>
<protein>
    <recommendedName>
        <fullName evidence="8">Pseudouridine synthase</fullName>
        <ecNumber evidence="8">5.4.99.-</ecNumber>
    </recommendedName>
</protein>
<dbReference type="Gene3D" id="3.30.70.1560">
    <property type="entry name" value="Alpha-L RNA-binding motif"/>
    <property type="match status" value="1"/>
</dbReference>
<dbReference type="AlphaFoldDB" id="A0A1I7J245"/>
<dbReference type="PANTHER" id="PTHR47683:SF3">
    <property type="entry name" value="RIBOSOMAL LARGE SUBUNIT PSEUDOURIDINE SYNTHASE B"/>
    <property type="match status" value="1"/>
</dbReference>
<feature type="domain" description="RNA-binding S4" evidence="10">
    <location>
        <begin position="33"/>
        <end position="94"/>
    </location>
</feature>
<reference evidence="11 12" key="1">
    <citation type="submission" date="2016-10" db="EMBL/GenBank/DDBJ databases">
        <authorList>
            <person name="de Groot N.N."/>
        </authorList>
    </citation>
    <scope>NUCLEOTIDE SEQUENCE [LARGE SCALE GENOMIC DNA]</scope>
    <source>
        <strain evidence="11 12">Nm24</strain>
    </source>
</reference>
<dbReference type="Pfam" id="PF01479">
    <property type="entry name" value="S4"/>
    <property type="match status" value="1"/>
</dbReference>
<dbReference type="Proteomes" id="UP000183926">
    <property type="component" value="Unassembled WGS sequence"/>
</dbReference>
<dbReference type="InterPro" id="IPR002942">
    <property type="entry name" value="S4_RNA-bd"/>
</dbReference>
<dbReference type="InterPro" id="IPR020103">
    <property type="entry name" value="PsdUridine_synth_cat_dom_sf"/>
</dbReference>
<dbReference type="Pfam" id="PF00849">
    <property type="entry name" value="PseudoU_synth_2"/>
    <property type="match status" value="1"/>
</dbReference>
<dbReference type="GO" id="GO:0003723">
    <property type="term" value="F:RNA binding"/>
    <property type="evidence" value="ECO:0007669"/>
    <property type="project" value="UniProtKB-KW"/>
</dbReference>
<dbReference type="SUPFAM" id="SSF55174">
    <property type="entry name" value="Alpha-L RNA-binding motif"/>
    <property type="match status" value="1"/>
</dbReference>
<dbReference type="Gene3D" id="3.10.290.10">
    <property type="entry name" value="RNA-binding S4 domain"/>
    <property type="match status" value="1"/>
</dbReference>
<dbReference type="InterPro" id="IPR000748">
    <property type="entry name" value="PsdUridine_synth_RsuA/RluB/E/F"/>
</dbReference>
<name>A0A1I7J245_9PROT</name>
<feature type="region of interest" description="Disordered" evidence="9">
    <location>
        <begin position="1"/>
        <end position="22"/>
    </location>
</feature>
<evidence type="ECO:0000256" key="3">
    <source>
        <dbReference type="ARBA" id="ARBA00022884"/>
    </source>
</evidence>
<keyword evidence="4 8" id="KW-0413">Isomerase</keyword>
<feature type="compositionally biased region" description="Basic residues" evidence="9">
    <location>
        <begin position="1"/>
        <end position="16"/>
    </location>
</feature>
<dbReference type="FunFam" id="3.30.70.580:FF:000009">
    <property type="entry name" value="Pseudouridine synthase"/>
    <property type="match status" value="1"/>
</dbReference>
<dbReference type="SMART" id="SM00363">
    <property type="entry name" value="S4"/>
    <property type="match status" value="1"/>
</dbReference>
<evidence type="ECO:0000256" key="7">
    <source>
        <dbReference type="PROSITE-ProRule" id="PRU00182"/>
    </source>
</evidence>
<comment type="function">
    <text evidence="6">Responsible for synthesis of pseudouridine from uracil-2605 in 23S ribosomal RNA.</text>
</comment>
<dbReference type="EMBL" id="FPBL01000013">
    <property type="protein sequence ID" value="SFU79230.1"/>
    <property type="molecule type" value="Genomic_DNA"/>
</dbReference>
<accession>A0A1I7J245</accession>
<organism evidence="11 12">
    <name type="scientific">Nitrosomonas eutropha</name>
    <dbReference type="NCBI Taxonomy" id="916"/>
    <lineage>
        <taxon>Bacteria</taxon>
        <taxon>Pseudomonadati</taxon>
        <taxon>Pseudomonadota</taxon>
        <taxon>Betaproteobacteria</taxon>
        <taxon>Nitrosomonadales</taxon>
        <taxon>Nitrosomonadaceae</taxon>
        <taxon>Nitrosomonas</taxon>
    </lineage>
</organism>
<evidence type="ECO:0000259" key="10">
    <source>
        <dbReference type="SMART" id="SM00363"/>
    </source>
</evidence>
<dbReference type="Gene3D" id="3.30.70.580">
    <property type="entry name" value="Pseudouridine synthase I, catalytic domain, N-terminal subdomain"/>
    <property type="match status" value="1"/>
</dbReference>
<dbReference type="InterPro" id="IPR042092">
    <property type="entry name" value="PsdUridine_s_RsuA/RluB/E/F_cat"/>
</dbReference>
<dbReference type="GO" id="GO:0160139">
    <property type="term" value="F:23S rRNA pseudouridine(2605) synthase activity"/>
    <property type="evidence" value="ECO:0007669"/>
    <property type="project" value="UniProtKB-EC"/>
</dbReference>
<comment type="catalytic activity">
    <reaction evidence="5">
        <text>uridine(2605) in 23S rRNA = pseudouridine(2605) in 23S rRNA</text>
        <dbReference type="Rhea" id="RHEA:42520"/>
        <dbReference type="Rhea" id="RHEA-COMP:10095"/>
        <dbReference type="Rhea" id="RHEA-COMP:10096"/>
        <dbReference type="ChEBI" id="CHEBI:65314"/>
        <dbReference type="ChEBI" id="CHEBI:65315"/>
        <dbReference type="EC" id="5.4.99.22"/>
    </reaction>
</comment>
<evidence type="ECO:0000256" key="6">
    <source>
        <dbReference type="ARBA" id="ARBA00037383"/>
    </source>
</evidence>
<dbReference type="NCBIfam" id="TIGR00093">
    <property type="entry name" value="pseudouridine synthase"/>
    <property type="match status" value="1"/>
</dbReference>
<dbReference type="PANTHER" id="PTHR47683">
    <property type="entry name" value="PSEUDOURIDINE SYNTHASE FAMILY PROTEIN-RELATED"/>
    <property type="match status" value="1"/>
</dbReference>
<dbReference type="RefSeq" id="WP_074929366.1">
    <property type="nucleotide sequence ID" value="NZ_FPBL01000013.1"/>
</dbReference>
<dbReference type="SUPFAM" id="SSF55120">
    <property type="entry name" value="Pseudouridine synthase"/>
    <property type="match status" value="1"/>
</dbReference>
<evidence type="ECO:0000313" key="11">
    <source>
        <dbReference type="EMBL" id="SFU79230.1"/>
    </source>
</evidence>
<dbReference type="CDD" id="cd02556">
    <property type="entry name" value="PseudoU_synth_RluB"/>
    <property type="match status" value="1"/>
</dbReference>
<keyword evidence="3 7" id="KW-0694">RNA-binding</keyword>
<gene>
    <name evidence="11" type="ORF">SAMN05216339_11340</name>
</gene>
<evidence type="ECO:0000256" key="8">
    <source>
        <dbReference type="RuleBase" id="RU003887"/>
    </source>
</evidence>
<dbReference type="PROSITE" id="PS50889">
    <property type="entry name" value="S4"/>
    <property type="match status" value="1"/>
</dbReference>